<dbReference type="PROSITE" id="PS00146">
    <property type="entry name" value="BETA_LACTAMASE_A"/>
    <property type="match status" value="1"/>
</dbReference>
<dbReference type="InterPro" id="IPR012338">
    <property type="entry name" value="Beta-lactam/transpept-like"/>
</dbReference>
<evidence type="ECO:0000256" key="2">
    <source>
        <dbReference type="ARBA" id="ARBA00023136"/>
    </source>
</evidence>
<protein>
    <submittedName>
        <fullName evidence="5">Beta-lactamase family protein</fullName>
    </submittedName>
</protein>
<gene>
    <name evidence="5" type="ORF">K0T92_12275</name>
</gene>
<dbReference type="Gene3D" id="3.40.710.10">
    <property type="entry name" value="DD-peptidase/beta-lactamase superfamily"/>
    <property type="match status" value="1"/>
</dbReference>
<evidence type="ECO:0000259" key="4">
    <source>
        <dbReference type="Pfam" id="PF00144"/>
    </source>
</evidence>
<dbReference type="InterPro" id="IPR023650">
    <property type="entry name" value="Beta-lactam_class-A_AS"/>
</dbReference>
<accession>A0ABS7D6X6</accession>
<dbReference type="RefSeq" id="WP_219872764.1">
    <property type="nucleotide sequence ID" value="NZ_JAHZIJ010000007.1"/>
</dbReference>
<dbReference type="Pfam" id="PF00144">
    <property type="entry name" value="Beta-lactamase"/>
    <property type="match status" value="1"/>
</dbReference>
<feature type="domain" description="Beta-lactamase-related" evidence="4">
    <location>
        <begin position="54"/>
        <end position="360"/>
    </location>
</feature>
<organism evidence="5 6">
    <name type="scientific">Paenibacillus oenotherae</name>
    <dbReference type="NCBI Taxonomy" id="1435645"/>
    <lineage>
        <taxon>Bacteria</taxon>
        <taxon>Bacillati</taxon>
        <taxon>Bacillota</taxon>
        <taxon>Bacilli</taxon>
        <taxon>Bacillales</taxon>
        <taxon>Paenibacillaceae</taxon>
        <taxon>Paenibacillus</taxon>
    </lineage>
</organism>
<evidence type="ECO:0000313" key="5">
    <source>
        <dbReference type="EMBL" id="MBW7475528.1"/>
    </source>
</evidence>
<comment type="subcellular location">
    <subcellularLocation>
        <location evidence="1">Membrane</location>
    </subcellularLocation>
</comment>
<dbReference type="PROSITE" id="PS51257">
    <property type="entry name" value="PROKAR_LIPOPROTEIN"/>
    <property type="match status" value="1"/>
</dbReference>
<dbReference type="SUPFAM" id="SSF56601">
    <property type="entry name" value="beta-lactamase/transpeptidase-like"/>
    <property type="match status" value="1"/>
</dbReference>
<dbReference type="PANTHER" id="PTHR46825:SF11">
    <property type="entry name" value="PENICILLIN-BINDING PROTEIN 4"/>
    <property type="match status" value="1"/>
</dbReference>
<dbReference type="Proteomes" id="UP000812277">
    <property type="component" value="Unassembled WGS sequence"/>
</dbReference>
<evidence type="ECO:0000313" key="6">
    <source>
        <dbReference type="Proteomes" id="UP000812277"/>
    </source>
</evidence>
<name>A0ABS7D6X6_9BACL</name>
<dbReference type="InterPro" id="IPR050491">
    <property type="entry name" value="AmpC-like"/>
</dbReference>
<proteinExistence type="predicted"/>
<evidence type="ECO:0000256" key="1">
    <source>
        <dbReference type="ARBA" id="ARBA00004370"/>
    </source>
</evidence>
<dbReference type="PANTHER" id="PTHR46825">
    <property type="entry name" value="D-ALANYL-D-ALANINE-CARBOXYPEPTIDASE/ENDOPEPTIDASE AMPH"/>
    <property type="match status" value="1"/>
</dbReference>
<keyword evidence="3" id="KW-0732">Signal</keyword>
<sequence length="369" mass="40435">MKRWSAKLGMACLIAMLAACSNNTDQANITQAPAAAAAEKPARAKQESASLTMEQQVDDYMDSIQFSGAILIVTDNKLRVAKGYRLADIDNNRANDADTVFQIASTSKAFTAAAILQLQEQGKLTITEPVRKYLPDYPYDQVTIHQLLTHTAGIPNFTELPGYFATMNTTMTVSENLNKFINAPLEFEPGSRFKYSNSGYNLLGAVIEAVSGQPFGDYLSEHILVPLGMTRSGYLNKSQLSEPIARGYTQDSNSLRPSWDTDMTVTYAAGGLYSTVNDLYKWVQGLESGKVMSASSWAAMRTPNKQNYALGWAISPEGNRYFHNGHIPGFLSLISRNLASGDLLIVLSNDNSTDMDEVQRELASLMSSE</sequence>
<feature type="chain" id="PRO_5046779253" evidence="3">
    <location>
        <begin position="28"/>
        <end position="369"/>
    </location>
</feature>
<dbReference type="InterPro" id="IPR001466">
    <property type="entry name" value="Beta-lactam-related"/>
</dbReference>
<dbReference type="EMBL" id="JAHZIJ010000007">
    <property type="protein sequence ID" value="MBW7475528.1"/>
    <property type="molecule type" value="Genomic_DNA"/>
</dbReference>
<keyword evidence="2" id="KW-0472">Membrane</keyword>
<feature type="signal peptide" evidence="3">
    <location>
        <begin position="1"/>
        <end position="27"/>
    </location>
</feature>
<keyword evidence="6" id="KW-1185">Reference proteome</keyword>
<comment type="caution">
    <text evidence="5">The sequence shown here is derived from an EMBL/GenBank/DDBJ whole genome shotgun (WGS) entry which is preliminary data.</text>
</comment>
<reference evidence="5 6" key="1">
    <citation type="submission" date="2021-07" db="EMBL/GenBank/DDBJ databases">
        <title>Paenibacillus radiodurans sp. nov., isolated from the southeastern edge of Tengger Desert.</title>
        <authorList>
            <person name="Zhang G."/>
        </authorList>
    </citation>
    <scope>NUCLEOTIDE SEQUENCE [LARGE SCALE GENOMIC DNA]</scope>
    <source>
        <strain evidence="5 6">DT7-4</strain>
    </source>
</reference>
<evidence type="ECO:0000256" key="3">
    <source>
        <dbReference type="SAM" id="SignalP"/>
    </source>
</evidence>